<dbReference type="InterPro" id="IPR034505">
    <property type="entry name" value="Coproporphyrinogen-III_oxidase"/>
</dbReference>
<dbReference type="RefSeq" id="WP_041976325.1">
    <property type="nucleotide sequence ID" value="NZ_CBXV010000006.1"/>
</dbReference>
<keyword evidence="12" id="KW-0560">Oxidoreductase</keyword>
<dbReference type="PANTHER" id="PTHR13932">
    <property type="entry name" value="COPROPORPHYRINIGEN III OXIDASE"/>
    <property type="match status" value="1"/>
</dbReference>
<dbReference type="SFLD" id="SFLDG01065">
    <property type="entry name" value="anaerobic_coproporphyrinogen-I"/>
    <property type="match status" value="1"/>
</dbReference>
<evidence type="ECO:0000313" key="13">
    <source>
        <dbReference type="Proteomes" id="UP000031518"/>
    </source>
</evidence>
<dbReference type="SMART" id="SM00729">
    <property type="entry name" value="Elp3"/>
    <property type="match status" value="1"/>
</dbReference>
<evidence type="ECO:0000256" key="7">
    <source>
        <dbReference type="ARBA" id="ARBA00023004"/>
    </source>
</evidence>
<dbReference type="SUPFAM" id="SSF102114">
    <property type="entry name" value="Radical SAM enzymes"/>
    <property type="match status" value="1"/>
</dbReference>
<dbReference type="InterPro" id="IPR006638">
    <property type="entry name" value="Elp3/MiaA/NifB-like_rSAM"/>
</dbReference>
<comment type="similarity">
    <text evidence="2">Belongs to the anaerobic coproporphyrinogen-III oxidase family. HemW subfamily.</text>
</comment>
<evidence type="ECO:0000313" key="12">
    <source>
        <dbReference type="EMBL" id="CDM65777.1"/>
    </source>
</evidence>
<evidence type="ECO:0000256" key="2">
    <source>
        <dbReference type="ARBA" id="ARBA00006100"/>
    </source>
</evidence>
<gene>
    <name evidence="12" type="ORF">PYK22_01784</name>
</gene>
<keyword evidence="9 10" id="KW-0143">Chaperone</keyword>
<dbReference type="GO" id="GO:0005737">
    <property type="term" value="C:cytoplasm"/>
    <property type="evidence" value="ECO:0007669"/>
    <property type="project" value="UniProtKB-SubCell"/>
</dbReference>
<dbReference type="GO" id="GO:0006779">
    <property type="term" value="P:porphyrin-containing compound biosynthetic process"/>
    <property type="evidence" value="ECO:0007669"/>
    <property type="project" value="InterPro"/>
</dbReference>
<comment type="subcellular location">
    <subcellularLocation>
        <location evidence="10">Cytoplasm</location>
    </subcellularLocation>
</comment>
<evidence type="ECO:0000256" key="4">
    <source>
        <dbReference type="ARBA" id="ARBA00022617"/>
    </source>
</evidence>
<dbReference type="GO" id="GO:0046872">
    <property type="term" value="F:metal ion binding"/>
    <property type="evidence" value="ECO:0007669"/>
    <property type="project" value="UniProtKB-UniRule"/>
</dbReference>
<dbReference type="SFLD" id="SFLDF00562">
    <property type="entry name" value="HemN-like__clustered_with_heat"/>
    <property type="match status" value="1"/>
</dbReference>
<dbReference type="Pfam" id="PF04055">
    <property type="entry name" value="Radical_SAM"/>
    <property type="match status" value="1"/>
</dbReference>
<dbReference type="OrthoDB" id="9808022at2"/>
<dbReference type="InterPro" id="IPR010723">
    <property type="entry name" value="HemN_C"/>
</dbReference>
<sequence>MRVGVYIHIPFCVARCSYCDFATTRYHRELVERYVRAVVREIENFAAQDERPECDSIYLGGGTPSTLAPSHVALLLEAVRARFRVSNEAEVTMEVDPATADRPSLDEFRQLGVNRISVGAQSFDDEELRRLRRAHTAADTVRTVAQLRAVGFRNLNLDLIAGLPRQTLAGWRRNLELALSLRPEHMSLYLLEVHPGTPLAREIERGISPPPDEDLAARMYEAMIERLEEAGYEHYEISNFCLPGRVARHNMKYWTGAPVYGFGCSAHSFDGRRRRWANERSTARYIRSIEERGRAIVEEVELDDDAARAEALFLGLRLMRGIDLRAYAARFGYDVRRERGNELARLNEAGLIEIRGDRLRLTNRGALLSNEVFVALI</sequence>
<name>A0A0B6WYG0_9BACT</name>
<keyword evidence="4 10" id="KW-0349">Heme</keyword>
<reference evidence="12 13" key="2">
    <citation type="submission" date="2015-01" db="EMBL/GenBank/DDBJ databases">
        <title>Complete genome sequence of Pyrinomonas methylaliphatogenes type strain K22T.</title>
        <authorList>
            <person name="Lee K.C.Y."/>
            <person name="Power J.F."/>
            <person name="Dunfield P.F."/>
            <person name="Morgan X.C."/>
            <person name="Huttenhower C."/>
            <person name="Stott M.B."/>
        </authorList>
    </citation>
    <scope>NUCLEOTIDE SEQUENCE [LARGE SCALE GENOMIC DNA]</scope>
    <source>
        <strain evidence="12 13">K22</strain>
    </source>
</reference>
<keyword evidence="10" id="KW-0004">4Fe-4S</keyword>
<dbReference type="EMBL" id="CBXV010000006">
    <property type="protein sequence ID" value="CDM65777.1"/>
    <property type="molecule type" value="Genomic_DNA"/>
</dbReference>
<reference evidence="12 13" key="1">
    <citation type="submission" date="2013-12" db="EMBL/GenBank/DDBJ databases">
        <authorList>
            <person name="Stott M."/>
        </authorList>
    </citation>
    <scope>NUCLEOTIDE SEQUENCE [LARGE SCALE GENOMIC DNA]</scope>
    <source>
        <strain evidence="12 13">K22</strain>
    </source>
</reference>
<keyword evidence="5 10" id="KW-0949">S-adenosyl-L-methionine</keyword>
<dbReference type="Proteomes" id="UP000031518">
    <property type="component" value="Unassembled WGS sequence"/>
</dbReference>
<dbReference type="CDD" id="cd01335">
    <property type="entry name" value="Radical_SAM"/>
    <property type="match status" value="1"/>
</dbReference>
<dbReference type="PANTHER" id="PTHR13932:SF5">
    <property type="entry name" value="RADICAL S-ADENOSYL METHIONINE DOMAIN-CONTAINING PROTEIN 1, MITOCHONDRIAL"/>
    <property type="match status" value="1"/>
</dbReference>
<dbReference type="SFLD" id="SFLDF00288">
    <property type="entry name" value="HemN-like__clustered_with_nucl"/>
    <property type="match status" value="1"/>
</dbReference>
<protein>
    <recommendedName>
        <fullName evidence="3 10">Heme chaperone HemW</fullName>
    </recommendedName>
</protein>
<dbReference type="SFLD" id="SFLDS00029">
    <property type="entry name" value="Radical_SAM"/>
    <property type="match status" value="1"/>
</dbReference>
<dbReference type="PROSITE" id="PS51918">
    <property type="entry name" value="RADICAL_SAM"/>
    <property type="match status" value="1"/>
</dbReference>
<keyword evidence="8 10" id="KW-0411">Iron-sulfur</keyword>
<dbReference type="InterPro" id="IPR004559">
    <property type="entry name" value="HemW-like"/>
</dbReference>
<evidence type="ECO:0000256" key="10">
    <source>
        <dbReference type="RuleBase" id="RU364116"/>
    </source>
</evidence>
<evidence type="ECO:0000256" key="1">
    <source>
        <dbReference type="ARBA" id="ARBA00001966"/>
    </source>
</evidence>
<dbReference type="STRING" id="454194.PYK22_01784"/>
<dbReference type="Gene3D" id="3.20.20.70">
    <property type="entry name" value="Aldolase class I"/>
    <property type="match status" value="1"/>
</dbReference>
<dbReference type="NCBIfam" id="TIGR00539">
    <property type="entry name" value="hemN_rel"/>
    <property type="match status" value="1"/>
</dbReference>
<dbReference type="GO" id="GO:0004109">
    <property type="term" value="F:coproporphyrinogen oxidase activity"/>
    <property type="evidence" value="ECO:0007669"/>
    <property type="project" value="InterPro"/>
</dbReference>
<keyword evidence="10" id="KW-0963">Cytoplasm</keyword>
<evidence type="ECO:0000256" key="6">
    <source>
        <dbReference type="ARBA" id="ARBA00022723"/>
    </source>
</evidence>
<dbReference type="GO" id="GO:0051539">
    <property type="term" value="F:4 iron, 4 sulfur cluster binding"/>
    <property type="evidence" value="ECO:0007669"/>
    <property type="project" value="UniProtKB-UniRule"/>
</dbReference>
<keyword evidence="7 10" id="KW-0408">Iron</keyword>
<keyword evidence="13" id="KW-1185">Reference proteome</keyword>
<evidence type="ECO:0000256" key="8">
    <source>
        <dbReference type="ARBA" id="ARBA00023014"/>
    </source>
</evidence>
<dbReference type="InterPro" id="IPR007197">
    <property type="entry name" value="rSAM"/>
</dbReference>
<evidence type="ECO:0000256" key="3">
    <source>
        <dbReference type="ARBA" id="ARBA00017228"/>
    </source>
</evidence>
<dbReference type="InterPro" id="IPR058240">
    <property type="entry name" value="rSAM_sf"/>
</dbReference>
<evidence type="ECO:0000256" key="5">
    <source>
        <dbReference type="ARBA" id="ARBA00022691"/>
    </source>
</evidence>
<dbReference type="AlphaFoldDB" id="A0A0B6WYG0"/>
<feature type="domain" description="Radical SAM core" evidence="11">
    <location>
        <begin position="1"/>
        <end position="233"/>
    </location>
</feature>
<accession>A0A0B6WYG0</accession>
<comment type="function">
    <text evidence="10">Probably acts as a heme chaperone, transferring heme to an unknown acceptor. Binds one molecule of heme per monomer, possibly covalently. Binds 1 [4Fe-4S] cluster. The cluster is coordinated with 3 cysteines and an exchangeable S-adenosyl-L-methionine.</text>
</comment>
<dbReference type="InterPro" id="IPR013785">
    <property type="entry name" value="Aldolase_TIM"/>
</dbReference>
<evidence type="ECO:0000259" key="11">
    <source>
        <dbReference type="PROSITE" id="PS51918"/>
    </source>
</evidence>
<dbReference type="SFLD" id="SFLDG01082">
    <property type="entry name" value="B12-binding_domain_containing"/>
    <property type="match status" value="1"/>
</dbReference>
<evidence type="ECO:0000256" key="9">
    <source>
        <dbReference type="ARBA" id="ARBA00023186"/>
    </source>
</evidence>
<keyword evidence="6 10" id="KW-0479">Metal-binding</keyword>
<dbReference type="Pfam" id="PF06969">
    <property type="entry name" value="HemN_C"/>
    <property type="match status" value="1"/>
</dbReference>
<comment type="cofactor">
    <cofactor evidence="1">
        <name>[4Fe-4S] cluster</name>
        <dbReference type="ChEBI" id="CHEBI:49883"/>
    </cofactor>
</comment>
<proteinExistence type="inferred from homology"/>
<organism evidence="12 13">
    <name type="scientific">Pyrinomonas methylaliphatogenes</name>
    <dbReference type="NCBI Taxonomy" id="454194"/>
    <lineage>
        <taxon>Bacteria</taxon>
        <taxon>Pseudomonadati</taxon>
        <taxon>Acidobacteriota</taxon>
        <taxon>Blastocatellia</taxon>
        <taxon>Blastocatellales</taxon>
        <taxon>Pyrinomonadaceae</taxon>
        <taxon>Pyrinomonas</taxon>
    </lineage>
</organism>